<dbReference type="SUPFAM" id="SSF48452">
    <property type="entry name" value="TPR-like"/>
    <property type="match status" value="1"/>
</dbReference>
<dbReference type="InterPro" id="IPR011990">
    <property type="entry name" value="TPR-like_helical_dom_sf"/>
</dbReference>
<dbReference type="Proteomes" id="UP001172756">
    <property type="component" value="Unassembled WGS sequence"/>
</dbReference>
<evidence type="ECO:0000313" key="2">
    <source>
        <dbReference type="EMBL" id="MDN4484012.1"/>
    </source>
</evidence>
<comment type="caution">
    <text evidence="3">The sequence shown here is derived from an EMBL/GenBank/DDBJ whole genome shotgun (WGS) entry which is preliminary data.</text>
</comment>
<evidence type="ECO:0000256" key="1">
    <source>
        <dbReference type="SAM" id="Phobius"/>
    </source>
</evidence>
<evidence type="ECO:0000313" key="3">
    <source>
        <dbReference type="EMBL" id="MDN4487337.1"/>
    </source>
</evidence>
<keyword evidence="1" id="KW-1133">Transmembrane helix</keyword>
<reference evidence="3" key="1">
    <citation type="submission" date="2023-06" db="EMBL/GenBank/DDBJ databases">
        <title>Sysu t00039.</title>
        <authorList>
            <person name="Gao L."/>
            <person name="Fang B.-Z."/>
            <person name="Li W.-J."/>
        </authorList>
    </citation>
    <scope>NUCLEOTIDE SEQUENCE</scope>
    <source>
        <strain evidence="3">SYSU T00039</strain>
    </source>
</reference>
<reference evidence="2 5" key="2">
    <citation type="submission" date="2023-06" db="EMBL/GenBank/DDBJ databases">
        <title>SYSU T0a273.</title>
        <authorList>
            <person name="Gao L."/>
            <person name="Fang B.-Z."/>
            <person name="Li W.-J."/>
        </authorList>
    </citation>
    <scope>NUCLEOTIDE SEQUENCE [LARGE SCALE GENOMIC DNA]</scope>
    <source>
        <strain evidence="2 5">SYSU T0a273</strain>
    </source>
</reference>
<sequence length="153" mass="17187">MKLLRRPAFLAAGALTLLLALYISVVASLSFALLRDDSWLARGIGVASLVLPFVAAWYLWQEWRLVIAVQRMGARLEQEGRLPVHDGPRTPSGRLEEQAARDVYEVARAGVDLEPDSWVAWFHLAAGYSVMEDRAQARRSYRYAAELFRRSAG</sequence>
<keyword evidence="4" id="KW-1185">Reference proteome</keyword>
<keyword evidence="1" id="KW-0812">Transmembrane</keyword>
<keyword evidence="1" id="KW-0472">Membrane</keyword>
<proteinExistence type="predicted"/>
<dbReference type="AlphaFoldDB" id="A0AAW7M461"/>
<accession>A0AAW7M461</accession>
<dbReference type="Proteomes" id="UP001172737">
    <property type="component" value="Unassembled WGS sequence"/>
</dbReference>
<evidence type="ECO:0000313" key="5">
    <source>
        <dbReference type="Proteomes" id="UP001172756"/>
    </source>
</evidence>
<dbReference type="EMBL" id="JAUHPX010000002">
    <property type="protein sequence ID" value="MDN4487337.1"/>
    <property type="molecule type" value="Genomic_DNA"/>
</dbReference>
<evidence type="ECO:0008006" key="6">
    <source>
        <dbReference type="Google" id="ProtNLM"/>
    </source>
</evidence>
<dbReference type="EMBL" id="JAUHQB010000007">
    <property type="protein sequence ID" value="MDN4484012.1"/>
    <property type="molecule type" value="Genomic_DNA"/>
</dbReference>
<feature type="transmembrane region" description="Helical" evidence="1">
    <location>
        <begin position="38"/>
        <end position="60"/>
    </location>
</feature>
<gene>
    <name evidence="2" type="ORF">QQ002_10725</name>
    <name evidence="3" type="ORF">QQX10_04050</name>
</gene>
<name>A0AAW7M461_9MICO</name>
<organism evidence="3 4">
    <name type="scientific">Demequina lignilytica</name>
    <dbReference type="NCBI Taxonomy" id="3051663"/>
    <lineage>
        <taxon>Bacteria</taxon>
        <taxon>Bacillati</taxon>
        <taxon>Actinomycetota</taxon>
        <taxon>Actinomycetes</taxon>
        <taxon>Micrococcales</taxon>
        <taxon>Demequinaceae</taxon>
        <taxon>Demequina</taxon>
    </lineage>
</organism>
<protein>
    <recommendedName>
        <fullName evidence="6">Tetratricopeptide repeat-containing protein</fullName>
    </recommendedName>
</protein>
<evidence type="ECO:0000313" key="4">
    <source>
        <dbReference type="Proteomes" id="UP001172737"/>
    </source>
</evidence>
<dbReference type="RefSeq" id="WP_301118405.1">
    <property type="nucleotide sequence ID" value="NZ_JAUHPX010000002.1"/>
</dbReference>